<evidence type="ECO:0000256" key="11">
    <source>
        <dbReference type="ARBA" id="ARBA00023242"/>
    </source>
</evidence>
<dbReference type="CDD" id="cd09868">
    <property type="entry name" value="PIN_XPG_RAD2"/>
    <property type="match status" value="2"/>
</dbReference>
<proteinExistence type="inferred from homology"/>
<feature type="compositionally biased region" description="Polar residues" evidence="12">
    <location>
        <begin position="1212"/>
        <end position="1226"/>
    </location>
</feature>
<dbReference type="Pfam" id="PF00867">
    <property type="entry name" value="XPG_I"/>
    <property type="match status" value="1"/>
</dbReference>
<dbReference type="PANTHER" id="PTHR16171">
    <property type="entry name" value="DNA REPAIR PROTEIN COMPLEMENTING XP-G CELLS-RELATED"/>
    <property type="match status" value="1"/>
</dbReference>
<dbReference type="PANTHER" id="PTHR16171:SF7">
    <property type="entry name" value="DNA REPAIR PROTEIN RAD2"/>
    <property type="match status" value="1"/>
</dbReference>
<dbReference type="FunFam" id="1.10.150.20:FF:000050">
    <property type="entry name" value="DNA repair protein UVH3"/>
    <property type="match status" value="1"/>
</dbReference>
<evidence type="ECO:0000256" key="9">
    <source>
        <dbReference type="ARBA" id="ARBA00022842"/>
    </source>
</evidence>
<keyword evidence="11" id="KW-0539">Nucleus</keyword>
<keyword evidence="4" id="KW-0540">Nuclease</keyword>
<feature type="domain" description="XPG-I" evidence="13">
    <location>
        <begin position="907"/>
        <end position="976"/>
    </location>
</feature>
<dbReference type="SMR" id="A0A8T3CEK0"/>
<dbReference type="GO" id="GO:0003697">
    <property type="term" value="F:single-stranded DNA binding"/>
    <property type="evidence" value="ECO:0007669"/>
    <property type="project" value="InterPro"/>
</dbReference>
<evidence type="ECO:0000313" key="16">
    <source>
        <dbReference type="Proteomes" id="UP000829196"/>
    </source>
</evidence>
<dbReference type="OrthoDB" id="31113at2759"/>
<reference evidence="15" key="1">
    <citation type="journal article" date="2022" name="Front. Genet.">
        <title>Chromosome-Scale Assembly of the Dendrobium nobile Genome Provides Insights Into the Molecular Mechanism of the Biosynthesis of the Medicinal Active Ingredient of Dendrobium.</title>
        <authorList>
            <person name="Xu Q."/>
            <person name="Niu S.-C."/>
            <person name="Li K.-L."/>
            <person name="Zheng P.-J."/>
            <person name="Zhang X.-J."/>
            <person name="Jia Y."/>
            <person name="Liu Y."/>
            <person name="Niu Y.-X."/>
            <person name="Yu L.-H."/>
            <person name="Chen D.-F."/>
            <person name="Zhang G.-Q."/>
        </authorList>
    </citation>
    <scope>NUCLEOTIDE SEQUENCE</scope>
    <source>
        <tissue evidence="15">Leaf</tissue>
    </source>
</reference>
<dbReference type="SMART" id="SM00484">
    <property type="entry name" value="XPGI"/>
    <property type="match status" value="1"/>
</dbReference>
<keyword evidence="6" id="KW-0255">Endonuclease</keyword>
<feature type="region of interest" description="Disordered" evidence="12">
    <location>
        <begin position="1205"/>
        <end position="1267"/>
    </location>
</feature>
<organism evidence="15 16">
    <name type="scientific">Dendrobium nobile</name>
    <name type="common">Orchid</name>
    <dbReference type="NCBI Taxonomy" id="94219"/>
    <lineage>
        <taxon>Eukaryota</taxon>
        <taxon>Viridiplantae</taxon>
        <taxon>Streptophyta</taxon>
        <taxon>Embryophyta</taxon>
        <taxon>Tracheophyta</taxon>
        <taxon>Spermatophyta</taxon>
        <taxon>Magnoliopsida</taxon>
        <taxon>Liliopsida</taxon>
        <taxon>Asparagales</taxon>
        <taxon>Orchidaceae</taxon>
        <taxon>Epidendroideae</taxon>
        <taxon>Malaxideae</taxon>
        <taxon>Dendrobiinae</taxon>
        <taxon>Dendrobium</taxon>
    </lineage>
</organism>
<dbReference type="InterPro" id="IPR019974">
    <property type="entry name" value="XPG_CS"/>
</dbReference>
<name>A0A8T3CEK0_DENNO</name>
<evidence type="ECO:0000256" key="8">
    <source>
        <dbReference type="ARBA" id="ARBA00022801"/>
    </source>
</evidence>
<dbReference type="CDD" id="cd09904">
    <property type="entry name" value="H3TH_XPG"/>
    <property type="match status" value="1"/>
</dbReference>
<dbReference type="InterPro" id="IPR006085">
    <property type="entry name" value="XPG_DNA_repair_N"/>
</dbReference>
<dbReference type="GO" id="GO:0046872">
    <property type="term" value="F:metal ion binding"/>
    <property type="evidence" value="ECO:0007669"/>
    <property type="project" value="UniProtKB-KW"/>
</dbReference>
<evidence type="ECO:0000256" key="2">
    <source>
        <dbReference type="ARBA" id="ARBA00004123"/>
    </source>
</evidence>
<evidence type="ECO:0000256" key="1">
    <source>
        <dbReference type="ARBA" id="ARBA00001946"/>
    </source>
</evidence>
<dbReference type="PRINTS" id="PR00066">
    <property type="entry name" value="XRODRMPGMNTG"/>
</dbReference>
<dbReference type="InterPro" id="IPR006084">
    <property type="entry name" value="XPG/Rad2"/>
</dbReference>
<keyword evidence="5" id="KW-0479">Metal-binding</keyword>
<evidence type="ECO:0000256" key="4">
    <source>
        <dbReference type="ARBA" id="ARBA00022722"/>
    </source>
</evidence>
<comment type="subcellular location">
    <subcellularLocation>
        <location evidence="2">Nucleus</location>
    </subcellularLocation>
</comment>
<dbReference type="Proteomes" id="UP000829196">
    <property type="component" value="Unassembled WGS sequence"/>
</dbReference>
<evidence type="ECO:0000256" key="12">
    <source>
        <dbReference type="SAM" id="MobiDB-lite"/>
    </source>
</evidence>
<dbReference type="SUPFAM" id="SSF47807">
    <property type="entry name" value="5' to 3' exonuclease, C-terminal subdomain"/>
    <property type="match status" value="1"/>
</dbReference>
<dbReference type="GO" id="GO:0005634">
    <property type="term" value="C:nucleus"/>
    <property type="evidence" value="ECO:0007669"/>
    <property type="project" value="UniProtKB-SubCell"/>
</dbReference>
<protein>
    <recommendedName>
        <fullName evidence="17">DNA repair protein UVH3</fullName>
    </recommendedName>
</protein>
<evidence type="ECO:0000259" key="13">
    <source>
        <dbReference type="SMART" id="SM00484"/>
    </source>
</evidence>
<evidence type="ECO:0000256" key="7">
    <source>
        <dbReference type="ARBA" id="ARBA00022763"/>
    </source>
</evidence>
<evidence type="ECO:0000256" key="10">
    <source>
        <dbReference type="ARBA" id="ARBA00023204"/>
    </source>
</evidence>
<evidence type="ECO:0000259" key="14">
    <source>
        <dbReference type="SMART" id="SM00485"/>
    </source>
</evidence>
<keyword evidence="9" id="KW-0460">Magnesium</keyword>
<gene>
    <name evidence="15" type="ORF">KFK09_000391</name>
</gene>
<evidence type="ECO:0000256" key="3">
    <source>
        <dbReference type="ARBA" id="ARBA00005283"/>
    </source>
</evidence>
<keyword evidence="10" id="KW-0234">DNA repair</keyword>
<keyword evidence="7" id="KW-0227">DNA damage</keyword>
<keyword evidence="8" id="KW-0378">Hydrolase</keyword>
<dbReference type="PRINTS" id="PR00853">
    <property type="entry name" value="XPGRADSUPER"/>
</dbReference>
<feature type="domain" description="XPG N-terminal" evidence="14">
    <location>
        <begin position="1"/>
        <end position="98"/>
    </location>
</feature>
<sequence>MGVQGLWELLAPVGRRVSVETLSGKKLAIDASIWMIQFMKAMRDERGEMVRNAHTLGFFRRICKLLFLRTKPVFVFDGGTPALKRRTVAARRRHRENARAKIRKTAEKLLLNHLKSKRLEELAEEIKRGKSEINGDLKGKQVAFMDDGSLGSGKASSFGRSSQEFDKTFNQEKLDELLAASISAENEAKMAVNEPVPTEDFKYEEEGEEDDLEGIIFPVNSGNIDPAVLASLPPSMQLDLLDQMRERLMADNRQKYQKIKKVPAKFSELQIQSYLKTVAFRREIDEVQKCSSGRGFGDLQTSRIASEPNREYIFSSCFTGDKEMLATTGAAKNGGIVNQEMRTTASDTSKRQIFMSPSKFSGDITSNAVAGELSQDVETYLDDRGRVRVSRVRGLGIRMTRDLQRNLDMMKEHEKVFPNKDFNKITEPISYNDASDFSECHPQTDGIPIHSFVNEKNSHHISRSIPVEGTCEETKRNTVKSTTVAGKKTAIEISFSEDEIGTKTIDDNFFMNLVNENQATELSYESLSLEKNMDDFEPEGIWEYGTVDEQSVSFKGDDNQSSFVESKGCEEDEVLWEEGASLVSHSEESEQAVSLGFLEEEADLKEAIRRSLEDIKSKQSLSVVPIVENMRRTGDDKKSLTSVKNDLNIEFPIERNQLQSVLMDLEEKECFHGSNAHQIIVSSDEILSTSVPVGRFDGESTLKDDKNNLAVCSNDVGSSHDIQDREQSINLSSQENLCMIDSKLVADEPNLGKDDDRHAPEIYPNINFENPYIRLDIGLVDAPSNSAAFLSTYSSGIRSSITSDSSAMHAIDFSKINSTEKGAASVDELQKMADNEVYKHSAQGLSFSEEASMQEGDKIAASKSNLQDEIFLLEQERAFLGDEQRKLERNAESVSSEMFAECQELLQMFGLPYIIAPMEAEAQCAYMEMNNLVDGIVTDDSDVFLFGGRNVYKNIFDHRKYVETYFMKDIEKELGLSRDKLIRIALLLGSDYTEGVSGIGIVNAIEVINGFPEPDGLLKFKEWVESPDFSILCGSQYSGNLNKKSSNTNGNTTDGMGTNILCSASKESILGADQSSDSTIPDTKNKVTFMDKHRNVSKNWHFPPSFPSESVITAYTSPQIDDSTEPFAWGKPDLPLLHKICWEKFGWPNQKADDLLVPVLKEYNKHETQLRMEAFYSFNERFAKIRSQRIKKALKGITGTSLSGLTDIADGGSSSQKKSGITLRNNEQSELKNDNDRPTTSERKPANKSGIKAMSQTSSLVSEESLKRGGVNVERAQIVNARVRGRGKVLGIARESRRSKCKGGAHLNERLTESSDDEMHRSGMNVVSMPEMRRSTRHRKQVNYAEDTAEINELHAPDKASNEAALEHDEVVLKTNTFGINADSFKEKISQDHLHNAGGFCVEENEIQEEQPLPSPIGWKHSFEQNDGDSQGPMEDGNGCNFLVTGGFCMDEGDPDVPAAAESFQGELNDHSIALKSNPGNSGQRDSWKEHQEVAYENLLLFENLGRERNRGDGSAENFLSAMPSLKRKRKK</sequence>
<dbReference type="InterPro" id="IPR008918">
    <property type="entry name" value="HhH2"/>
</dbReference>
<dbReference type="PROSITE" id="PS00841">
    <property type="entry name" value="XPG_1"/>
    <property type="match status" value="1"/>
</dbReference>
<dbReference type="GO" id="GO:0006289">
    <property type="term" value="P:nucleotide-excision repair"/>
    <property type="evidence" value="ECO:0007669"/>
    <property type="project" value="InterPro"/>
</dbReference>
<evidence type="ECO:0000256" key="5">
    <source>
        <dbReference type="ARBA" id="ARBA00022723"/>
    </source>
</evidence>
<comment type="caution">
    <text evidence="15">The sequence shown here is derived from an EMBL/GenBank/DDBJ whole genome shotgun (WGS) entry which is preliminary data.</text>
</comment>
<dbReference type="FunFam" id="3.40.50.1010:FF:000029">
    <property type="entry name" value="DNA repair protein UVH3"/>
    <property type="match status" value="1"/>
</dbReference>
<accession>A0A8T3CEK0</accession>
<evidence type="ECO:0000256" key="6">
    <source>
        <dbReference type="ARBA" id="ARBA00022759"/>
    </source>
</evidence>
<keyword evidence="16" id="KW-1185">Reference proteome</keyword>
<dbReference type="GO" id="GO:0016788">
    <property type="term" value="F:hydrolase activity, acting on ester bonds"/>
    <property type="evidence" value="ECO:0007669"/>
    <property type="project" value="InterPro"/>
</dbReference>
<feature type="region of interest" description="Disordered" evidence="12">
    <location>
        <begin position="1508"/>
        <end position="1532"/>
    </location>
</feature>
<dbReference type="SMART" id="SM00279">
    <property type="entry name" value="HhH2"/>
    <property type="match status" value="1"/>
</dbReference>
<dbReference type="Pfam" id="PF00752">
    <property type="entry name" value="XPG_N"/>
    <property type="match status" value="1"/>
</dbReference>
<dbReference type="Gene3D" id="1.10.150.20">
    <property type="entry name" value="5' to 3' exonuclease, C-terminal subdomain"/>
    <property type="match status" value="1"/>
</dbReference>
<dbReference type="InterPro" id="IPR029060">
    <property type="entry name" value="PIN-like_dom_sf"/>
</dbReference>
<feature type="compositionally biased region" description="Basic and acidic residues" evidence="12">
    <location>
        <begin position="1227"/>
        <end position="1245"/>
    </location>
</feature>
<dbReference type="PROSITE" id="PS00842">
    <property type="entry name" value="XPG_2"/>
    <property type="match status" value="1"/>
</dbReference>
<dbReference type="FunFam" id="3.40.50.1010:FF:000031">
    <property type="entry name" value="DNA repair protein UVH3"/>
    <property type="match status" value="1"/>
</dbReference>
<dbReference type="InterPro" id="IPR001044">
    <property type="entry name" value="XPG/Rad2_eukaryotes"/>
</dbReference>
<dbReference type="GO" id="GO:0004520">
    <property type="term" value="F:DNA endonuclease activity"/>
    <property type="evidence" value="ECO:0007669"/>
    <property type="project" value="TreeGrafter"/>
</dbReference>
<evidence type="ECO:0008006" key="17">
    <source>
        <dbReference type="Google" id="ProtNLM"/>
    </source>
</evidence>
<comment type="cofactor">
    <cofactor evidence="1">
        <name>Mg(2+)</name>
        <dbReference type="ChEBI" id="CHEBI:18420"/>
    </cofactor>
</comment>
<comment type="similarity">
    <text evidence="3">Belongs to the XPG/RAD2 endonuclease family. XPG subfamily.</text>
</comment>
<dbReference type="InterPro" id="IPR036279">
    <property type="entry name" value="5-3_exonuclease_C_sf"/>
</dbReference>
<dbReference type="InterPro" id="IPR006086">
    <property type="entry name" value="XPG-I_dom"/>
</dbReference>
<evidence type="ECO:0000313" key="15">
    <source>
        <dbReference type="EMBL" id="KAI0530843.1"/>
    </source>
</evidence>
<dbReference type="Gene3D" id="3.40.50.1010">
    <property type="entry name" value="5'-nuclease"/>
    <property type="match status" value="2"/>
</dbReference>
<dbReference type="SUPFAM" id="SSF88723">
    <property type="entry name" value="PIN domain-like"/>
    <property type="match status" value="1"/>
</dbReference>
<dbReference type="EMBL" id="JAGYWB010000001">
    <property type="protein sequence ID" value="KAI0530843.1"/>
    <property type="molecule type" value="Genomic_DNA"/>
</dbReference>
<dbReference type="SMART" id="SM00485">
    <property type="entry name" value="XPGN"/>
    <property type="match status" value="1"/>
</dbReference>